<evidence type="ECO:0000256" key="5">
    <source>
        <dbReference type="ARBA" id="ARBA00022989"/>
    </source>
</evidence>
<dbReference type="AlphaFoldDB" id="F6BKE2"/>
<proteinExistence type="inferred from homology"/>
<evidence type="ECO:0000256" key="3">
    <source>
        <dbReference type="ARBA" id="ARBA00022475"/>
    </source>
</evidence>
<feature type="transmembrane region" description="Helical" evidence="7">
    <location>
        <begin position="82"/>
        <end position="101"/>
    </location>
</feature>
<dbReference type="STRING" id="858215.Thexy_2079"/>
<dbReference type="GO" id="GO:0055085">
    <property type="term" value="P:transmembrane transport"/>
    <property type="evidence" value="ECO:0007669"/>
    <property type="project" value="InterPro"/>
</dbReference>
<evidence type="ECO:0000256" key="6">
    <source>
        <dbReference type="ARBA" id="ARBA00023136"/>
    </source>
</evidence>
<comment type="subcellular location">
    <subcellularLocation>
        <location evidence="1 7">Cell membrane</location>
        <topology evidence="1 7">Multi-pass membrane protein</topology>
    </subcellularLocation>
</comment>
<dbReference type="PANTHER" id="PTHR43744">
    <property type="entry name" value="ABC TRANSPORTER PERMEASE PROTEIN MG189-RELATED-RELATED"/>
    <property type="match status" value="1"/>
</dbReference>
<protein>
    <submittedName>
        <fullName evidence="9">ABC-type transporter, integral membrane subunit</fullName>
    </submittedName>
</protein>
<organism evidence="9 10">
    <name type="scientific">Thermoanaerobacterium xylanolyticum (strain ATCC 49914 / DSM 7097 / LX-11)</name>
    <dbReference type="NCBI Taxonomy" id="858215"/>
    <lineage>
        <taxon>Bacteria</taxon>
        <taxon>Bacillati</taxon>
        <taxon>Bacillota</taxon>
        <taxon>Clostridia</taxon>
        <taxon>Thermoanaerobacterales</taxon>
        <taxon>Thermoanaerobacteraceae</taxon>
        <taxon>Thermoanaerobacterium</taxon>
    </lineage>
</organism>
<dbReference type="RefSeq" id="WP_013788819.1">
    <property type="nucleotide sequence ID" value="NC_015555.1"/>
</dbReference>
<keyword evidence="3" id="KW-1003">Cell membrane</keyword>
<feature type="transmembrane region" description="Helical" evidence="7">
    <location>
        <begin position="149"/>
        <end position="169"/>
    </location>
</feature>
<dbReference type="KEGG" id="txy:Thexy_2079"/>
<keyword evidence="4 7" id="KW-0812">Transmembrane</keyword>
<evidence type="ECO:0000256" key="2">
    <source>
        <dbReference type="ARBA" id="ARBA00022448"/>
    </source>
</evidence>
<dbReference type="EMBL" id="CP002739">
    <property type="protein sequence ID" value="AEF18089.1"/>
    <property type="molecule type" value="Genomic_DNA"/>
</dbReference>
<dbReference type="HOGENOM" id="CLU_016047_1_1_9"/>
<dbReference type="Proteomes" id="UP000007239">
    <property type="component" value="Chromosome"/>
</dbReference>
<evidence type="ECO:0000256" key="7">
    <source>
        <dbReference type="RuleBase" id="RU363032"/>
    </source>
</evidence>
<dbReference type="Gene3D" id="1.10.3720.10">
    <property type="entry name" value="MetI-like"/>
    <property type="match status" value="1"/>
</dbReference>
<dbReference type="Pfam" id="PF00528">
    <property type="entry name" value="BPD_transp_1"/>
    <property type="match status" value="1"/>
</dbReference>
<feature type="domain" description="ABC transmembrane type-1" evidence="8">
    <location>
        <begin position="78"/>
        <end position="272"/>
    </location>
</feature>
<keyword evidence="10" id="KW-1185">Reference proteome</keyword>
<feature type="transmembrane region" description="Helical" evidence="7">
    <location>
        <begin position="113"/>
        <end position="137"/>
    </location>
</feature>
<dbReference type="eggNOG" id="COG0395">
    <property type="taxonomic scope" value="Bacteria"/>
</dbReference>
<dbReference type="InterPro" id="IPR000515">
    <property type="entry name" value="MetI-like"/>
</dbReference>
<dbReference type="SUPFAM" id="SSF161098">
    <property type="entry name" value="MetI-like"/>
    <property type="match status" value="1"/>
</dbReference>
<accession>F6BKE2</accession>
<dbReference type="GO" id="GO:0005886">
    <property type="term" value="C:plasma membrane"/>
    <property type="evidence" value="ECO:0007669"/>
    <property type="project" value="UniProtKB-SubCell"/>
</dbReference>
<evidence type="ECO:0000256" key="1">
    <source>
        <dbReference type="ARBA" id="ARBA00004651"/>
    </source>
</evidence>
<dbReference type="CDD" id="cd06261">
    <property type="entry name" value="TM_PBP2"/>
    <property type="match status" value="1"/>
</dbReference>
<keyword evidence="2 7" id="KW-0813">Transport</keyword>
<evidence type="ECO:0000256" key="4">
    <source>
        <dbReference type="ARBA" id="ARBA00022692"/>
    </source>
</evidence>
<dbReference type="PROSITE" id="PS50928">
    <property type="entry name" value="ABC_TM1"/>
    <property type="match status" value="1"/>
</dbReference>
<name>F6BKE2_THEXL</name>
<feature type="transmembrane region" description="Helical" evidence="7">
    <location>
        <begin position="250"/>
        <end position="271"/>
    </location>
</feature>
<feature type="transmembrane region" description="Helical" evidence="7">
    <location>
        <begin position="190"/>
        <end position="212"/>
    </location>
</feature>
<dbReference type="PANTHER" id="PTHR43744:SF12">
    <property type="entry name" value="ABC TRANSPORTER PERMEASE PROTEIN MG189-RELATED"/>
    <property type="match status" value="1"/>
</dbReference>
<keyword evidence="6 7" id="KW-0472">Membrane</keyword>
<gene>
    <name evidence="9" type="ordered locus">Thexy_2079</name>
</gene>
<feature type="transmembrane region" description="Helical" evidence="7">
    <location>
        <begin position="12"/>
        <end position="32"/>
    </location>
</feature>
<reference evidence="9" key="1">
    <citation type="submission" date="2011-05" db="EMBL/GenBank/DDBJ databases">
        <title>Complete sequence of Thermoanaerobacterium xylanolyticum LX-11.</title>
        <authorList>
            <consortium name="US DOE Joint Genome Institute"/>
            <person name="Lucas S."/>
            <person name="Han J."/>
            <person name="Lapidus A."/>
            <person name="Cheng J.-F."/>
            <person name="Goodwin L."/>
            <person name="Pitluck S."/>
            <person name="Peters L."/>
            <person name="Mikhailova N."/>
            <person name="Lu M."/>
            <person name="Han C."/>
            <person name="Tapia R."/>
            <person name="Land M."/>
            <person name="Hauser L."/>
            <person name="Kyrpides N."/>
            <person name="Ivanova N."/>
            <person name="Pagani I."/>
            <person name="Hemme C."/>
            <person name="Woyke T."/>
        </authorList>
    </citation>
    <scope>NUCLEOTIDE SEQUENCE</scope>
    <source>
        <strain evidence="9">LX-11</strain>
    </source>
</reference>
<evidence type="ECO:0000259" key="8">
    <source>
        <dbReference type="PROSITE" id="PS50928"/>
    </source>
</evidence>
<evidence type="ECO:0000313" key="9">
    <source>
        <dbReference type="EMBL" id="AEF18089.1"/>
    </source>
</evidence>
<keyword evidence="5 7" id="KW-1133">Transmembrane helix</keyword>
<evidence type="ECO:0000313" key="10">
    <source>
        <dbReference type="Proteomes" id="UP000007239"/>
    </source>
</evidence>
<sequence>MKKRTKIKKIVIFSVLAVLSFIFIYPVLNMILKSLMTTQEVRMLPPRFLPEKPQWINYVVALSYPGYYKGIPYILVYLKNTLIVVFGVTIGGTFSALMCAFGFSKIKFPGRDIIFFGVLATMMLPYAVMMIPLYAIFHKIGWTNSLYPLWVPAWFGGGAVSIFFLRQFMKTFPDEIIESAKIDGASYWTIFLKIIIPYTKPMIIVLIMNYFFSSWNDLMGPLIYTDTQDKWTLALGVTNMGQGALGTIQGLNYVMAACTMMTLIPFLIFLFGQKYFIENITFTGIKG</sequence>
<comment type="similarity">
    <text evidence="7">Belongs to the binding-protein-dependent transport system permease family.</text>
</comment>
<dbReference type="InterPro" id="IPR035906">
    <property type="entry name" value="MetI-like_sf"/>
</dbReference>